<name>E6K2L3_PARDN</name>
<dbReference type="PATRIC" id="fig|864564.6.peg.456"/>
<feature type="transmembrane region" description="Helical" evidence="1">
    <location>
        <begin position="463"/>
        <end position="493"/>
    </location>
</feature>
<feature type="transmembrane region" description="Helical" evidence="1">
    <location>
        <begin position="505"/>
        <end position="532"/>
    </location>
</feature>
<evidence type="ECO:0000256" key="1">
    <source>
        <dbReference type="SAM" id="Phobius"/>
    </source>
</evidence>
<keyword evidence="1" id="KW-0812">Transmembrane</keyword>
<keyword evidence="1" id="KW-0472">Membrane</keyword>
<sequence>MQGNSGVKKAGRQPAWLERALVNRPDGSWTLTKHLLVIIPMFALLSGILIGTSYLTRVPWVYSPINQTISTSARSTAITFQANPGQALPRRGTYQVGSEERSLTIVSSQGAKQRIRMTLRYPVDSQGRRISSQQTVYGSAGLPALTFLHGAGTGYHTDFRDVAQDYSSAGFVTATIDKPMWDTTDISRDYPASAVAYSHVIDYLAALPGVNPHQVGMYATSEGAWISQIVERINKRVAFQALLSPLVANPRQAMGYLVVQDMSILHAHPGYSALAERVDSMDGGITRIHNFDFRFEDPSFPRSYHLPTLVTYGSKDVLTAQISGVTRIMELAHKNGNWNVTVRNYPVGNHVLRLGNEANGGTVLADHYEDDMVDWAVGTVLGLRQTSPRIAGAQLYQTIPLYNGAKGSKPLTICVLLTGFLSVLLLVVFAIFCLIVCLIKLVRVLRKDRRPVLGLNRRLRRIIVTNTIVSFACVVLFALGLAQVVAGIVNLVWGAAPDYSSFAYWSWIVSQVMAFAVVVSMSSVFSGLAEIADKKTRQLMRKRPVSRVVADKNLGLVFFWMGIGTMFVTLLFLACLGLFAF</sequence>
<dbReference type="eggNOG" id="COG0657">
    <property type="taxonomic scope" value="Bacteria"/>
</dbReference>
<feature type="transmembrane region" description="Helical" evidence="1">
    <location>
        <begin position="34"/>
        <end position="55"/>
    </location>
</feature>
<dbReference type="SUPFAM" id="SSF53474">
    <property type="entry name" value="alpha/beta-Hydrolases"/>
    <property type="match status" value="1"/>
</dbReference>
<reference evidence="2 3" key="1">
    <citation type="submission" date="2010-12" db="EMBL/GenBank/DDBJ databases">
        <authorList>
            <person name="Muzny D."/>
            <person name="Qin X."/>
            <person name="Buhay C."/>
            <person name="Dugan-Rocha S."/>
            <person name="Ding Y."/>
            <person name="Chen G."/>
            <person name="Hawes A."/>
            <person name="Holder M."/>
            <person name="Jhangiani S."/>
            <person name="Johnson A."/>
            <person name="Khan Z."/>
            <person name="Li Z."/>
            <person name="Liu W."/>
            <person name="Liu X."/>
            <person name="Perez L."/>
            <person name="Shen H."/>
            <person name="Wang Q."/>
            <person name="Watt J."/>
            <person name="Xi L."/>
            <person name="Xin Y."/>
            <person name="Zhou J."/>
            <person name="Deng J."/>
            <person name="Jiang H."/>
            <person name="Liu Y."/>
            <person name="Qu J."/>
            <person name="Song X.-Z."/>
            <person name="Zhang L."/>
            <person name="Villasana D."/>
            <person name="Johnson A."/>
            <person name="Liu J."/>
            <person name="Liyanage D."/>
            <person name="Lorensuhewa L."/>
            <person name="Robinson T."/>
            <person name="Song A."/>
            <person name="Song B.-B."/>
            <person name="Dinh H."/>
            <person name="Thornton R."/>
            <person name="Coyle M."/>
            <person name="Francisco L."/>
            <person name="Jackson L."/>
            <person name="Javaid M."/>
            <person name="Korchina V."/>
            <person name="Kovar C."/>
            <person name="Mata R."/>
            <person name="Mathew T."/>
            <person name="Ngo R."/>
            <person name="Nguyen L."/>
            <person name="Nguyen N."/>
            <person name="Okwuonu G."/>
            <person name="Ongeri F."/>
            <person name="Pham C."/>
            <person name="Simmons D."/>
            <person name="Wilczek-Boney K."/>
            <person name="Hale W."/>
            <person name="Jakkamsetti A."/>
            <person name="Pham P."/>
            <person name="Ruth R."/>
            <person name="San Lucas F."/>
            <person name="Warren J."/>
            <person name="Zhang J."/>
            <person name="Zhao Z."/>
            <person name="Zhou C."/>
            <person name="Zhu D."/>
            <person name="Lee S."/>
            <person name="Bess C."/>
            <person name="Blankenburg K."/>
            <person name="Forbes L."/>
            <person name="Fu Q."/>
            <person name="Gubbala S."/>
            <person name="Hirani K."/>
            <person name="Jayaseelan J.C."/>
            <person name="Lara F."/>
            <person name="Munidasa M."/>
            <person name="Palculict T."/>
            <person name="Patil S."/>
            <person name="Pu L.-L."/>
            <person name="Saada N."/>
            <person name="Tang L."/>
            <person name="Weissenberger G."/>
            <person name="Zhu Y."/>
            <person name="Hemphill L."/>
            <person name="Shang Y."/>
            <person name="Youmans B."/>
            <person name="Ayvaz T."/>
            <person name="Ross M."/>
            <person name="Santibanez J."/>
            <person name="Aqrawi P."/>
            <person name="Gross S."/>
            <person name="Joshi V."/>
            <person name="Fowler G."/>
            <person name="Nazareth L."/>
            <person name="Reid J."/>
            <person name="Worley K."/>
            <person name="Petrosino J."/>
            <person name="Highlander S."/>
            <person name="Gibbs R."/>
        </authorList>
    </citation>
    <scope>NUCLEOTIDE SEQUENCE [LARGE SCALE GENOMIC DNA]</scope>
    <source>
        <strain evidence="2 3">DSM 10105</strain>
    </source>
</reference>
<dbReference type="Gene3D" id="3.40.50.1820">
    <property type="entry name" value="alpha/beta hydrolase"/>
    <property type="match status" value="1"/>
</dbReference>
<dbReference type="EMBL" id="AEON01000002">
    <property type="protein sequence ID" value="EFT82567.1"/>
    <property type="molecule type" value="Genomic_DNA"/>
</dbReference>
<gene>
    <name evidence="2" type="ORF">HMPREF0620_1252</name>
</gene>
<dbReference type="AlphaFoldDB" id="E6K2L3"/>
<keyword evidence="1" id="KW-1133">Transmembrane helix</keyword>
<organism evidence="2 3">
    <name type="scientific">Parascardovia denticolens DSM 10105 = JCM 12538</name>
    <dbReference type="NCBI Taxonomy" id="864564"/>
    <lineage>
        <taxon>Bacteria</taxon>
        <taxon>Bacillati</taxon>
        <taxon>Actinomycetota</taxon>
        <taxon>Actinomycetes</taxon>
        <taxon>Bifidobacteriales</taxon>
        <taxon>Bifidobacteriaceae</taxon>
        <taxon>Parascardovia</taxon>
    </lineage>
</organism>
<protein>
    <submittedName>
        <fullName evidence="2">Uncharacterized protein</fullName>
    </submittedName>
</protein>
<dbReference type="HOGENOM" id="CLU_503295_0_0_11"/>
<accession>E6K2L3</accession>
<dbReference type="RefSeq" id="WP_006289782.1">
    <property type="nucleotide sequence ID" value="NZ_AP012333.1"/>
</dbReference>
<dbReference type="Proteomes" id="UP000004946">
    <property type="component" value="Chromosome"/>
</dbReference>
<feature type="transmembrane region" description="Helical" evidence="1">
    <location>
        <begin position="415"/>
        <end position="442"/>
    </location>
</feature>
<keyword evidence="3" id="KW-1185">Reference proteome</keyword>
<comment type="caution">
    <text evidence="2">The sequence shown here is derived from an EMBL/GenBank/DDBJ whole genome shotgun (WGS) entry which is preliminary data.</text>
</comment>
<dbReference type="InterPro" id="IPR029058">
    <property type="entry name" value="AB_hydrolase_fold"/>
</dbReference>
<proteinExistence type="predicted"/>
<evidence type="ECO:0000313" key="3">
    <source>
        <dbReference type="Proteomes" id="UP000004946"/>
    </source>
</evidence>
<evidence type="ECO:0000313" key="2">
    <source>
        <dbReference type="EMBL" id="EFT82567.1"/>
    </source>
</evidence>
<dbReference type="KEGG" id="pdo:PSDT_0415"/>
<feature type="transmembrane region" description="Helical" evidence="1">
    <location>
        <begin position="553"/>
        <end position="580"/>
    </location>
</feature>